<dbReference type="STRING" id="133381.A0A2T9YFZ7"/>
<dbReference type="SUPFAM" id="SSF55003">
    <property type="entry name" value="PAP/Archaeal CCA-adding enzyme, C-terminal domain"/>
    <property type="match status" value="1"/>
</dbReference>
<dbReference type="Gene3D" id="3.30.70.590">
    <property type="entry name" value="Poly(A) polymerase predicted RNA binding domain"/>
    <property type="match status" value="1"/>
</dbReference>
<dbReference type="Pfam" id="PF20750">
    <property type="entry name" value="PAP_NTPase"/>
    <property type="match status" value="1"/>
</dbReference>
<feature type="binding site" evidence="12">
    <location>
        <position position="187"/>
    </location>
    <ligand>
        <name>ATP</name>
        <dbReference type="ChEBI" id="CHEBI:30616"/>
    </ligand>
</feature>
<evidence type="ECO:0000256" key="3">
    <source>
        <dbReference type="ARBA" id="ARBA00010912"/>
    </source>
</evidence>
<evidence type="ECO:0000256" key="5">
    <source>
        <dbReference type="ARBA" id="ARBA00022679"/>
    </source>
</evidence>
<dbReference type="GO" id="GO:0006397">
    <property type="term" value="P:mRNA processing"/>
    <property type="evidence" value="ECO:0007669"/>
    <property type="project" value="UniProtKB-KW"/>
</dbReference>
<comment type="cofactor">
    <cofactor evidence="1">
        <name>Mn(2+)</name>
        <dbReference type="ChEBI" id="CHEBI:29035"/>
    </cofactor>
</comment>
<keyword evidence="6 13" id="KW-0479">Metal-binding</keyword>
<feature type="binding site" evidence="12">
    <location>
        <begin position="72"/>
        <end position="74"/>
    </location>
    <ligand>
        <name>ATP</name>
        <dbReference type="ChEBI" id="CHEBI:30616"/>
    </ligand>
</feature>
<dbReference type="PANTHER" id="PTHR10682:SF10">
    <property type="entry name" value="POLYNUCLEOTIDE ADENYLYLTRANSFERASE"/>
    <property type="match status" value="1"/>
</dbReference>
<evidence type="ECO:0000313" key="18">
    <source>
        <dbReference type="EMBL" id="PVU91272.1"/>
    </source>
</evidence>
<proteinExistence type="inferred from homology"/>
<keyword evidence="9 13" id="KW-0460">Magnesium</keyword>
<feature type="domain" description="Poly(A) polymerase RNA-binding" evidence="15">
    <location>
        <begin position="325"/>
        <end position="505"/>
    </location>
</feature>
<evidence type="ECO:0000256" key="11">
    <source>
        <dbReference type="PIRNR" id="PIRNR018425"/>
    </source>
</evidence>
<evidence type="ECO:0000259" key="17">
    <source>
        <dbReference type="Pfam" id="PF20750"/>
    </source>
</evidence>
<dbReference type="GO" id="GO:0031123">
    <property type="term" value="P:RNA 3'-end processing"/>
    <property type="evidence" value="ECO:0007669"/>
    <property type="project" value="InterPro"/>
</dbReference>
<dbReference type="EMBL" id="MBFS01000026">
    <property type="protein sequence ID" value="PVV05220.1"/>
    <property type="molecule type" value="Genomic_DNA"/>
</dbReference>
<feature type="binding site" evidence="13">
    <location>
        <position position="72"/>
    </location>
    <ligand>
        <name>Mg(2+)</name>
        <dbReference type="ChEBI" id="CHEBI:18420"/>
        <label>1</label>
        <note>catalytic</note>
    </ligand>
</feature>
<feature type="binding site" evidence="13">
    <location>
        <position position="126"/>
    </location>
    <ligand>
        <name>Mg(2+)</name>
        <dbReference type="ChEBI" id="CHEBI:18420"/>
        <label>2</label>
        <note>catalytic</note>
    </ligand>
</feature>
<keyword evidence="8 11" id="KW-0067">ATP-binding</keyword>
<dbReference type="InterPro" id="IPR011068">
    <property type="entry name" value="NuclTrfase_I-like_C"/>
</dbReference>
<dbReference type="FunFam" id="1.10.1410.10:FF:000001">
    <property type="entry name" value="Putative poly(A) polymerase gamma"/>
    <property type="match status" value="1"/>
</dbReference>
<dbReference type="Gene3D" id="1.10.1410.10">
    <property type="match status" value="1"/>
</dbReference>
<comment type="cofactor">
    <cofactor evidence="13">
        <name>Mg(2+)</name>
        <dbReference type="ChEBI" id="CHEBI:18420"/>
    </cofactor>
    <text evidence="13">Binds 2 magnesium ions. Also active with manganese.</text>
</comment>
<keyword evidence="5 11" id="KW-0808">Transferase</keyword>
<feature type="domain" description="Poly(A) polymerase nucleotidyltransferase" evidence="17">
    <location>
        <begin position="2"/>
        <end position="173"/>
    </location>
</feature>
<protein>
    <recommendedName>
        <fullName evidence="11">Poly(A) polymerase</fullName>
        <ecNumber evidence="11">2.7.7.19</ecNumber>
    </recommendedName>
</protein>
<feature type="binding site" evidence="12">
    <location>
        <begin position="205"/>
        <end position="206"/>
    </location>
    <ligand>
        <name>ATP</name>
        <dbReference type="ChEBI" id="CHEBI:30616"/>
    </ligand>
</feature>
<comment type="catalytic activity">
    <reaction evidence="11">
        <text>RNA(n) + ATP = RNA(n)-3'-adenine ribonucleotide + diphosphate</text>
        <dbReference type="Rhea" id="RHEA:11332"/>
        <dbReference type="Rhea" id="RHEA-COMP:14527"/>
        <dbReference type="Rhea" id="RHEA-COMP:17347"/>
        <dbReference type="ChEBI" id="CHEBI:30616"/>
        <dbReference type="ChEBI" id="CHEBI:33019"/>
        <dbReference type="ChEBI" id="CHEBI:140395"/>
        <dbReference type="ChEBI" id="CHEBI:173115"/>
        <dbReference type="EC" id="2.7.7.19"/>
    </reaction>
</comment>
<dbReference type="Pfam" id="PF04926">
    <property type="entry name" value="PAP_RNA-bind"/>
    <property type="match status" value="1"/>
</dbReference>
<evidence type="ECO:0000313" key="19">
    <source>
        <dbReference type="EMBL" id="PVV05220.1"/>
    </source>
</evidence>
<evidence type="ECO:0000256" key="4">
    <source>
        <dbReference type="ARBA" id="ARBA00022664"/>
    </source>
</evidence>
<dbReference type="AlphaFoldDB" id="A0A2T9YFZ7"/>
<dbReference type="GO" id="GO:0003723">
    <property type="term" value="F:RNA binding"/>
    <property type="evidence" value="ECO:0007669"/>
    <property type="project" value="UniProtKB-UniRule"/>
</dbReference>
<dbReference type="InterPro" id="IPR007012">
    <property type="entry name" value="PolA_pol_cen_dom"/>
</dbReference>
<organism evidence="18 20">
    <name type="scientific">Smittium megazygosporum</name>
    <dbReference type="NCBI Taxonomy" id="133381"/>
    <lineage>
        <taxon>Eukaryota</taxon>
        <taxon>Fungi</taxon>
        <taxon>Fungi incertae sedis</taxon>
        <taxon>Zoopagomycota</taxon>
        <taxon>Kickxellomycotina</taxon>
        <taxon>Harpellomycetes</taxon>
        <taxon>Harpellales</taxon>
        <taxon>Legeriomycetaceae</taxon>
        <taxon>Smittium</taxon>
    </lineage>
</organism>
<evidence type="ECO:0000256" key="9">
    <source>
        <dbReference type="ARBA" id="ARBA00022842"/>
    </source>
</evidence>
<dbReference type="FunFam" id="3.30.460.10:FF:000002">
    <property type="entry name" value="Poly(A) polymerase alpha, putative"/>
    <property type="match status" value="1"/>
</dbReference>
<dbReference type="EMBL" id="MBFS01002886">
    <property type="protein sequence ID" value="PVU91272.1"/>
    <property type="molecule type" value="Genomic_DNA"/>
</dbReference>
<evidence type="ECO:0000256" key="13">
    <source>
        <dbReference type="PIRSR" id="PIRSR018425-2"/>
    </source>
</evidence>
<dbReference type="GO" id="GO:0005524">
    <property type="term" value="F:ATP binding"/>
    <property type="evidence" value="ECO:0007669"/>
    <property type="project" value="UniProtKB-UniRule"/>
</dbReference>
<keyword evidence="20" id="KW-1185">Reference proteome</keyword>
<dbReference type="Proteomes" id="UP000245609">
    <property type="component" value="Unassembled WGS sequence"/>
</dbReference>
<dbReference type="InterPro" id="IPR007010">
    <property type="entry name" value="PolA_pol_RNA-bd_dom"/>
</dbReference>
<evidence type="ECO:0000256" key="8">
    <source>
        <dbReference type="ARBA" id="ARBA00022840"/>
    </source>
</evidence>
<gene>
    <name evidence="19" type="ORF">BB560_000259</name>
    <name evidence="18" type="ORF">BB560_006137</name>
</gene>
<dbReference type="GO" id="GO:1990817">
    <property type="term" value="F:poly(A) RNA polymerase activity"/>
    <property type="evidence" value="ECO:0007669"/>
    <property type="project" value="UniProtKB-UniRule"/>
</dbReference>
<comment type="similarity">
    <text evidence="3 11">Belongs to the poly(A) polymerase family.</text>
</comment>
<feature type="binding site" evidence="13">
    <location>
        <position position="74"/>
    </location>
    <ligand>
        <name>Mg(2+)</name>
        <dbReference type="ChEBI" id="CHEBI:18420"/>
        <label>2</label>
        <note>catalytic</note>
    </ligand>
</feature>
<dbReference type="PANTHER" id="PTHR10682">
    <property type="entry name" value="POLY A POLYMERASE"/>
    <property type="match status" value="1"/>
</dbReference>
<feature type="binding site" evidence="13">
    <location>
        <position position="72"/>
    </location>
    <ligand>
        <name>Mg(2+)</name>
        <dbReference type="ChEBI" id="CHEBI:18420"/>
        <label>2</label>
        <note>catalytic</note>
    </ligand>
</feature>
<evidence type="ECO:0000256" key="12">
    <source>
        <dbReference type="PIRSR" id="PIRSR018425-1"/>
    </source>
</evidence>
<evidence type="ECO:0000259" key="16">
    <source>
        <dbReference type="Pfam" id="PF04928"/>
    </source>
</evidence>
<evidence type="ECO:0000256" key="2">
    <source>
        <dbReference type="ARBA" id="ARBA00004123"/>
    </source>
</evidence>
<evidence type="ECO:0000256" key="14">
    <source>
        <dbReference type="SAM" id="MobiDB-lite"/>
    </source>
</evidence>
<dbReference type="Gene3D" id="3.30.460.10">
    <property type="entry name" value="Beta Polymerase, domain 2"/>
    <property type="match status" value="1"/>
</dbReference>
<dbReference type="PIRSF" id="PIRSF018425">
    <property type="entry name" value="PolyA_polymerase"/>
    <property type="match status" value="1"/>
</dbReference>
<feature type="region of interest" description="Disordered" evidence="14">
    <location>
        <begin position="681"/>
        <end position="708"/>
    </location>
</feature>
<dbReference type="InterPro" id="IPR043519">
    <property type="entry name" value="NT_sf"/>
</dbReference>
<accession>A0A2T9YFZ7</accession>
<dbReference type="Pfam" id="PF04928">
    <property type="entry name" value="PAP_central"/>
    <property type="match status" value="1"/>
</dbReference>
<sequence length="708" mass="78735">MIASLHQAGQFEDEKASKNREIVLGQLDKVVQEFVYKASLKHGFSESMAKECKGKIYTFGSYRLGVHNTGADIDTLCVVPAHVTRDYFFGIMASLLAARPDVKELTPVPEAYVPVIKMEFSGVPIDLTFASLNFPSIPADLELLDTKILRNLDEQCIRSINGSRVTDEILRLVPNIRAFRDALRCIKYWAKKRGVYSNSLGFLGGVAWAMLVARVCQLYPNAVAGAIIVRFFRIMYQWNWPQPVLLKPIEEGPLRAKVWNPKLYIQDRAHRMPIITPAYPSMCATHNVSKSTLVIMTSEFRRGIDVLDKILDGTGSWSDLFVDSDFFFRYKHYLQVQTSSIGLDSHHKLTGLVESRLRHLVMKLENIEHIVLCHPSIDSIDQVYECKSKEIASQISEGQMPNIPRSTSPISVQSLPYSQNSSTKGESSEPTVELNSTVFFIGLMIAKKPSGQIGNRKIDLSWPAQEFLIMIKQFESWDPEKMFINIKFFKNSELPLYVFKDGINRYNFVSAPSKASKQSLALDKSEKEPTSSPLVKKSKLLNISNNPESVSSPVSSIEPTIDLQPSIQEFTSQNNNLDSSVNFTSNNIGVNSLNNSISHQDTPIAASDISPLLIASQTNTISNGIPGIKIKAQSEKPELNGSQPDTSLSVIVNSVSNNTSNTLLTSIQSYELASQNKPSFMSKARIPGFPPRPPPGGIKLRLAGSQNQ</sequence>
<dbReference type="OrthoDB" id="412748at2759"/>
<reference evidence="18 20" key="1">
    <citation type="journal article" date="2018" name="MBio">
        <title>Comparative Genomics Reveals the Core Gene Toolbox for the Fungus-Insect Symbiosis.</title>
        <authorList>
            <person name="Wang Y."/>
            <person name="Stata M."/>
            <person name="Wang W."/>
            <person name="Stajich J.E."/>
            <person name="White M.M."/>
            <person name="Moncalvo J.M."/>
        </authorList>
    </citation>
    <scope>NUCLEOTIDE SEQUENCE [LARGE SCALE GENOMIC DNA]</scope>
    <source>
        <strain evidence="18 20">SC-DP-2</strain>
    </source>
</reference>
<comment type="function">
    <text evidence="11">Polymerase that creates the 3'-poly(A) tail of mRNA's.</text>
</comment>
<comment type="subcellular location">
    <subcellularLocation>
        <location evidence="2 11">Nucleus</location>
    </subcellularLocation>
</comment>
<dbReference type="SUPFAM" id="SSF81301">
    <property type="entry name" value="Nucleotidyltransferase"/>
    <property type="match status" value="1"/>
</dbReference>
<evidence type="ECO:0000313" key="20">
    <source>
        <dbReference type="Proteomes" id="UP000245609"/>
    </source>
</evidence>
<evidence type="ECO:0000256" key="6">
    <source>
        <dbReference type="ARBA" id="ARBA00022723"/>
    </source>
</evidence>
<feature type="binding site" evidence="12">
    <location>
        <position position="196"/>
    </location>
    <ligand>
        <name>ATP</name>
        <dbReference type="ChEBI" id="CHEBI:30616"/>
    </ligand>
</feature>
<evidence type="ECO:0000256" key="1">
    <source>
        <dbReference type="ARBA" id="ARBA00001936"/>
    </source>
</evidence>
<dbReference type="CDD" id="cd05402">
    <property type="entry name" value="NT_PAP_TUTase"/>
    <property type="match status" value="1"/>
</dbReference>
<dbReference type="GO" id="GO:0046872">
    <property type="term" value="F:metal ion binding"/>
    <property type="evidence" value="ECO:0007669"/>
    <property type="project" value="UniProtKB-KW"/>
</dbReference>
<evidence type="ECO:0000259" key="15">
    <source>
        <dbReference type="Pfam" id="PF04926"/>
    </source>
</evidence>
<dbReference type="EC" id="2.7.7.19" evidence="11"/>
<feature type="binding site" evidence="13">
    <location>
        <position position="74"/>
    </location>
    <ligand>
        <name>Mg(2+)</name>
        <dbReference type="ChEBI" id="CHEBI:18420"/>
        <label>1</label>
        <note>catalytic</note>
    </ligand>
</feature>
<comment type="caution">
    <text evidence="18">The sequence shown here is derived from an EMBL/GenBank/DDBJ whole genome shotgun (WGS) entry which is preliminary data.</text>
</comment>
<keyword evidence="7 11" id="KW-0547">Nucleotide-binding</keyword>
<dbReference type="InterPro" id="IPR048840">
    <property type="entry name" value="PolA_pol_NTPase"/>
</dbReference>
<dbReference type="SUPFAM" id="SSF81631">
    <property type="entry name" value="PAP/OAS1 substrate-binding domain"/>
    <property type="match status" value="1"/>
</dbReference>
<evidence type="ECO:0000256" key="7">
    <source>
        <dbReference type="ARBA" id="ARBA00022741"/>
    </source>
</evidence>
<dbReference type="InterPro" id="IPR014492">
    <property type="entry name" value="PolyA_polymerase"/>
</dbReference>
<name>A0A2T9YFZ7_9FUNG</name>
<keyword evidence="10 11" id="KW-0539">Nucleus</keyword>
<evidence type="ECO:0000256" key="10">
    <source>
        <dbReference type="ARBA" id="ARBA00023242"/>
    </source>
</evidence>
<keyword evidence="4 11" id="KW-0507">mRNA processing</keyword>
<feature type="domain" description="Poly(A) polymerase central" evidence="16">
    <location>
        <begin position="179"/>
        <end position="321"/>
    </location>
</feature>
<feature type="binding site" evidence="12">
    <location>
        <begin position="59"/>
        <end position="61"/>
    </location>
    <ligand>
        <name>ATP</name>
        <dbReference type="ChEBI" id="CHEBI:30616"/>
    </ligand>
</feature>
<dbReference type="GO" id="GO:0005634">
    <property type="term" value="C:nucleus"/>
    <property type="evidence" value="ECO:0007669"/>
    <property type="project" value="UniProtKB-SubCell"/>
</dbReference>
<feature type="binding site" evidence="12">
    <location>
        <position position="126"/>
    </location>
    <ligand>
        <name>ATP</name>
        <dbReference type="ChEBI" id="CHEBI:30616"/>
    </ligand>
</feature>